<reference evidence="3" key="1">
    <citation type="journal article" date="2019" name="Int. J. Syst. Evol. Microbiol.">
        <title>The Global Catalogue of Microorganisms (GCM) 10K type strain sequencing project: providing services to taxonomists for standard genome sequencing and annotation.</title>
        <authorList>
            <consortium name="The Broad Institute Genomics Platform"/>
            <consortium name="The Broad Institute Genome Sequencing Center for Infectious Disease"/>
            <person name="Wu L."/>
            <person name="Ma J."/>
        </authorList>
    </citation>
    <scope>NUCLEOTIDE SEQUENCE [LARGE SCALE GENOMIC DNA]</scope>
    <source>
        <strain evidence="3">JCM 16374</strain>
    </source>
</reference>
<evidence type="ECO:0000313" key="2">
    <source>
        <dbReference type="EMBL" id="GAA2663199.1"/>
    </source>
</evidence>
<name>A0ABP6EB21_9ACTN</name>
<dbReference type="Proteomes" id="UP001500994">
    <property type="component" value="Unassembled WGS sequence"/>
</dbReference>
<proteinExistence type="predicted"/>
<comment type="caution">
    <text evidence="2">The sequence shown here is derived from an EMBL/GenBank/DDBJ whole genome shotgun (WGS) entry which is preliminary data.</text>
</comment>
<evidence type="ECO:0000256" key="1">
    <source>
        <dbReference type="SAM" id="MobiDB-lite"/>
    </source>
</evidence>
<dbReference type="EMBL" id="BAAARK010000009">
    <property type="protein sequence ID" value="GAA2663199.1"/>
    <property type="molecule type" value="Genomic_DNA"/>
</dbReference>
<accession>A0ABP6EB21</accession>
<keyword evidence="3" id="KW-1185">Reference proteome</keyword>
<sequence>MGDGEHRSAFRTGLRGTEAGAGPLAESVPERAPADPVTPPPSRPPEAVTGHQPTAPARAADGRRRFPLRS</sequence>
<organism evidence="2 3">
    <name type="scientific">Streptomyces lunalinharesii</name>
    <dbReference type="NCBI Taxonomy" id="333384"/>
    <lineage>
        <taxon>Bacteria</taxon>
        <taxon>Bacillati</taxon>
        <taxon>Actinomycetota</taxon>
        <taxon>Actinomycetes</taxon>
        <taxon>Kitasatosporales</taxon>
        <taxon>Streptomycetaceae</taxon>
        <taxon>Streptomyces</taxon>
    </lineage>
</organism>
<protein>
    <submittedName>
        <fullName evidence="2">Uncharacterized protein</fullName>
    </submittedName>
</protein>
<evidence type="ECO:0000313" key="3">
    <source>
        <dbReference type="Proteomes" id="UP001500994"/>
    </source>
</evidence>
<feature type="region of interest" description="Disordered" evidence="1">
    <location>
        <begin position="1"/>
        <end position="70"/>
    </location>
</feature>
<gene>
    <name evidence="2" type="ORF">GCM10009864_34100</name>
</gene>